<reference evidence="1" key="1">
    <citation type="submission" date="2010-02" db="EMBL/GenBank/DDBJ databases">
        <title>Complete sequence of Thermoanaerobacter italicus Ab9.</title>
        <authorList>
            <consortium name="US DOE Joint Genome Institute"/>
            <person name="Lucas S."/>
            <person name="Copeland A."/>
            <person name="Lapidus A."/>
            <person name="Cheng J.-F."/>
            <person name="Bruce D."/>
            <person name="Goodwin L."/>
            <person name="Pitluck S."/>
            <person name="Chertkov O."/>
            <person name="Detter J.C."/>
            <person name="Han C."/>
            <person name="Tapia R."/>
            <person name="Land M."/>
            <person name="Hauser L."/>
            <person name="Kyrpides N."/>
            <person name="Mikhailova N."/>
            <person name="Hemme C.L."/>
            <person name="Woyke T."/>
        </authorList>
    </citation>
    <scope>NUCLEOTIDE SEQUENCE [LARGE SCALE GENOMIC DNA]</scope>
    <source>
        <strain evidence="1">Ab9</strain>
    </source>
</reference>
<evidence type="ECO:0000313" key="2">
    <source>
        <dbReference type="Proteomes" id="UP000001552"/>
    </source>
</evidence>
<accession>D3T6G6</accession>
<dbReference type="RefSeq" id="WP_012996245.1">
    <property type="nucleotide sequence ID" value="NC_013921.1"/>
</dbReference>
<dbReference type="HOGENOM" id="CLU_216004_0_0_9"/>
<dbReference type="PROSITE" id="PS51257">
    <property type="entry name" value="PROKAR_LIPOPROTEIN"/>
    <property type="match status" value="1"/>
</dbReference>
<dbReference type="EMBL" id="CP001936">
    <property type="protein sequence ID" value="ADD03560.1"/>
    <property type="molecule type" value="Genomic_DNA"/>
</dbReference>
<organism evidence="1 2">
    <name type="scientific">Thermoanaerobacter italicus (strain DSM 9252 / Ab9)</name>
    <dbReference type="NCBI Taxonomy" id="580331"/>
    <lineage>
        <taxon>Bacteria</taxon>
        <taxon>Bacillati</taxon>
        <taxon>Bacillota</taxon>
        <taxon>Clostridia</taxon>
        <taxon>Thermoanaerobacterales</taxon>
        <taxon>Thermoanaerobacteraceae</taxon>
        <taxon>Thermoanaerobacter</taxon>
    </lineage>
</organism>
<evidence type="ECO:0000313" key="1">
    <source>
        <dbReference type="EMBL" id="ADD03560.1"/>
    </source>
</evidence>
<keyword evidence="2" id="KW-1185">Reference proteome</keyword>
<dbReference type="AlphaFoldDB" id="D3T6G6"/>
<name>D3T6G6_THEIA</name>
<dbReference type="Proteomes" id="UP000001552">
    <property type="component" value="Chromosome"/>
</dbReference>
<dbReference type="KEGG" id="tit:Thit_2360"/>
<protein>
    <submittedName>
        <fullName evidence="1">Uncharacterized protein</fullName>
    </submittedName>
</protein>
<gene>
    <name evidence="1" type="ordered locus">Thit_2360</name>
</gene>
<proteinExistence type="predicted"/>
<sequence length="49" mass="5637">MKKKLLVILFIVNILFTSCFFNSLGDRRVVPWGEEDTIELHFVIPGKAT</sequence>